<feature type="compositionally biased region" description="Polar residues" evidence="1">
    <location>
        <begin position="45"/>
        <end position="61"/>
    </location>
</feature>
<name>A0A929QYL3_9ACTO</name>
<dbReference type="Pfam" id="PF05901">
    <property type="entry name" value="Excalibur"/>
    <property type="match status" value="1"/>
</dbReference>
<accession>A0A929QYL3</accession>
<evidence type="ECO:0000313" key="3">
    <source>
        <dbReference type="EMBL" id="MBF0940551.1"/>
    </source>
</evidence>
<feature type="compositionally biased region" description="Low complexity" evidence="1">
    <location>
        <begin position="107"/>
        <end position="127"/>
    </location>
</feature>
<evidence type="ECO:0000256" key="1">
    <source>
        <dbReference type="SAM" id="MobiDB-lite"/>
    </source>
</evidence>
<comment type="caution">
    <text evidence="3">The sequence shown here is derived from an EMBL/GenBank/DDBJ whole genome shotgun (WGS) entry which is preliminary data.</text>
</comment>
<evidence type="ECO:0000259" key="2">
    <source>
        <dbReference type="PROSITE" id="PS51178"/>
    </source>
</evidence>
<evidence type="ECO:0000313" key="4">
    <source>
        <dbReference type="Proteomes" id="UP000718630"/>
    </source>
</evidence>
<dbReference type="Proteomes" id="UP000718630">
    <property type="component" value="Unassembled WGS sequence"/>
</dbReference>
<organism evidence="3 4">
    <name type="scientific">Schaalia georgiae</name>
    <dbReference type="NCBI Taxonomy" id="52768"/>
    <lineage>
        <taxon>Bacteria</taxon>
        <taxon>Bacillati</taxon>
        <taxon>Actinomycetota</taxon>
        <taxon>Actinomycetes</taxon>
        <taxon>Actinomycetales</taxon>
        <taxon>Actinomycetaceae</taxon>
        <taxon>Schaalia</taxon>
    </lineage>
</organism>
<protein>
    <submittedName>
        <fullName evidence="3">Excalibur calcium-binding domain-containing protein</fullName>
    </submittedName>
</protein>
<dbReference type="SMART" id="SM00894">
    <property type="entry name" value="Excalibur"/>
    <property type="match status" value="1"/>
</dbReference>
<dbReference type="InterPro" id="IPR008613">
    <property type="entry name" value="Excalibur_Ca-bd_domain"/>
</dbReference>
<dbReference type="PROSITE" id="PS51178">
    <property type="entry name" value="PASTA"/>
    <property type="match status" value="1"/>
</dbReference>
<feature type="region of interest" description="Disordered" evidence="1">
    <location>
        <begin position="142"/>
        <end position="167"/>
    </location>
</feature>
<sequence length="167" mass="17098">MPTVVGAELPQAVQTLKGSGFAEVAVSDDQGATITEPHYGDGYTVTAQDPSGAKASTSTVVKMTVTRTVPVPAPSPSPTRTTRAPASSPTPSPKRATSTPEPPPTPRATTPEPEPTAQEPAPAQAPASVYYANCSEARAAGAAPLYQGDPGYRPGLDRDKDGIACER</sequence>
<feature type="domain" description="PASTA" evidence="2">
    <location>
        <begin position="1"/>
        <end position="66"/>
    </location>
</feature>
<feature type="compositionally biased region" description="Low complexity" evidence="1">
    <location>
        <begin position="78"/>
        <end position="99"/>
    </location>
</feature>
<gene>
    <name evidence="3" type="ORF">HXK03_06715</name>
</gene>
<reference evidence="3" key="1">
    <citation type="submission" date="2020-04" db="EMBL/GenBank/DDBJ databases">
        <title>Deep metagenomics examines the oral microbiome during advanced dental caries in children, revealing novel taxa and co-occurrences with host molecules.</title>
        <authorList>
            <person name="Baker J.L."/>
            <person name="Morton J.T."/>
            <person name="Dinis M."/>
            <person name="Alvarez R."/>
            <person name="Tran N.C."/>
            <person name="Knight R."/>
            <person name="Edlund A."/>
        </authorList>
    </citation>
    <scope>NUCLEOTIDE SEQUENCE</scope>
    <source>
        <strain evidence="3">JCVI_32_bin.64</strain>
    </source>
</reference>
<dbReference type="AlphaFoldDB" id="A0A929QYL3"/>
<dbReference type="EMBL" id="JABZFZ010000368">
    <property type="protein sequence ID" value="MBF0940551.1"/>
    <property type="molecule type" value="Genomic_DNA"/>
</dbReference>
<dbReference type="InterPro" id="IPR005543">
    <property type="entry name" value="PASTA_dom"/>
</dbReference>
<proteinExistence type="predicted"/>
<feature type="region of interest" description="Disordered" evidence="1">
    <location>
        <begin position="32"/>
        <end position="127"/>
    </location>
</feature>
<dbReference type="Gene3D" id="3.30.10.20">
    <property type="match status" value="1"/>
</dbReference>
<feature type="compositionally biased region" description="Basic and acidic residues" evidence="1">
    <location>
        <begin position="155"/>
        <end position="167"/>
    </location>
</feature>